<gene>
    <name evidence="1" type="ORF">ENE75_08230</name>
</gene>
<organism evidence="1 2">
    <name type="scientific">Rubrivivax albus</name>
    <dbReference type="NCBI Taxonomy" id="2499835"/>
    <lineage>
        <taxon>Bacteria</taxon>
        <taxon>Pseudomonadati</taxon>
        <taxon>Pseudomonadota</taxon>
        <taxon>Betaproteobacteria</taxon>
        <taxon>Burkholderiales</taxon>
        <taxon>Sphaerotilaceae</taxon>
        <taxon>Rubrivivax</taxon>
    </lineage>
</organism>
<protein>
    <submittedName>
        <fullName evidence="1">Uncharacterized protein</fullName>
    </submittedName>
</protein>
<keyword evidence="2" id="KW-1185">Reference proteome</keyword>
<proteinExistence type="predicted"/>
<sequence>MTAPPSTLQADALVDAIAQRRDTEVAALRAAAEADAATLLAQARDKARRQRRQAAAALRDTSRQRLRQLQATQEADARAAEAARTVAALALARPLLQAALVTRWQQPAARQAWAKALAAVAGPRLAASGRVLHHPATMPADEVAALAEQLGAAPQADPALEAGLRVDADGAWVDATPAALLADRSQVDALLRAALEGEHGREGTTP</sequence>
<comment type="caution">
    <text evidence="1">The sequence shown here is derived from an EMBL/GenBank/DDBJ whole genome shotgun (WGS) entry which is preliminary data.</text>
</comment>
<name>A0A3S2TNK8_9BURK</name>
<accession>A0A3S2TNK8</accession>
<dbReference type="EMBL" id="SACT01000002">
    <property type="protein sequence ID" value="RVT52415.1"/>
    <property type="molecule type" value="Genomic_DNA"/>
</dbReference>
<dbReference type="Proteomes" id="UP000288178">
    <property type="component" value="Unassembled WGS sequence"/>
</dbReference>
<evidence type="ECO:0000313" key="2">
    <source>
        <dbReference type="Proteomes" id="UP000288178"/>
    </source>
</evidence>
<reference evidence="1 2" key="1">
    <citation type="submission" date="2019-01" db="EMBL/GenBank/DDBJ databases">
        <authorList>
            <person name="Chen W.-M."/>
        </authorList>
    </citation>
    <scope>NUCLEOTIDE SEQUENCE [LARGE SCALE GENOMIC DNA]</scope>
    <source>
        <strain evidence="1 2">ICH-3</strain>
    </source>
</reference>
<dbReference type="AlphaFoldDB" id="A0A3S2TNK8"/>
<evidence type="ECO:0000313" key="1">
    <source>
        <dbReference type="EMBL" id="RVT52415.1"/>
    </source>
</evidence>
<dbReference type="RefSeq" id="WP_128197710.1">
    <property type="nucleotide sequence ID" value="NZ_SACT01000002.1"/>
</dbReference>